<dbReference type="InterPro" id="IPR020846">
    <property type="entry name" value="MFS_dom"/>
</dbReference>
<reference evidence="6" key="1">
    <citation type="submission" date="2023-03" db="EMBL/GenBank/DDBJ databases">
        <title>Andean soil-derived lignocellulolytic bacterial consortium as a source of novel taxa and putative plastic-active enzymes.</title>
        <authorList>
            <person name="Diaz-Garcia L."/>
            <person name="Chuvochina M."/>
            <person name="Feuerriegel G."/>
            <person name="Bunk B."/>
            <person name="Sproer C."/>
            <person name="Streit W.R."/>
            <person name="Rodriguez L.M."/>
            <person name="Overmann J."/>
            <person name="Jimenez D.J."/>
        </authorList>
    </citation>
    <scope>NUCLEOTIDE SEQUENCE</scope>
    <source>
        <strain evidence="6">MAG 833</strain>
    </source>
</reference>
<dbReference type="InterPro" id="IPR036259">
    <property type="entry name" value="MFS_trans_sf"/>
</dbReference>
<dbReference type="PANTHER" id="PTHR23523">
    <property type="match status" value="1"/>
</dbReference>
<accession>A0AAJ6BKA9</accession>
<dbReference type="PANTHER" id="PTHR23523:SF2">
    <property type="entry name" value="2-NITROIMIDAZOLE TRANSPORTER"/>
    <property type="match status" value="1"/>
</dbReference>
<keyword evidence="1 4" id="KW-0812">Transmembrane</keyword>
<feature type="transmembrane region" description="Helical" evidence="4">
    <location>
        <begin position="242"/>
        <end position="262"/>
    </location>
</feature>
<dbReference type="Gene3D" id="1.20.1250.20">
    <property type="entry name" value="MFS general substrate transporter like domains"/>
    <property type="match status" value="1"/>
</dbReference>
<dbReference type="GO" id="GO:0022857">
    <property type="term" value="F:transmembrane transporter activity"/>
    <property type="evidence" value="ECO:0007669"/>
    <property type="project" value="InterPro"/>
</dbReference>
<dbReference type="SUPFAM" id="SSF103473">
    <property type="entry name" value="MFS general substrate transporter"/>
    <property type="match status" value="1"/>
</dbReference>
<feature type="transmembrane region" description="Helical" evidence="4">
    <location>
        <begin position="101"/>
        <end position="123"/>
    </location>
</feature>
<dbReference type="InterPro" id="IPR011701">
    <property type="entry name" value="MFS"/>
</dbReference>
<evidence type="ECO:0000259" key="5">
    <source>
        <dbReference type="PROSITE" id="PS50850"/>
    </source>
</evidence>
<feature type="domain" description="Major facilitator superfamily (MFS) profile" evidence="5">
    <location>
        <begin position="10"/>
        <end position="387"/>
    </location>
</feature>
<feature type="transmembrane region" description="Helical" evidence="4">
    <location>
        <begin position="361"/>
        <end position="382"/>
    </location>
</feature>
<feature type="transmembrane region" description="Helical" evidence="4">
    <location>
        <begin position="333"/>
        <end position="355"/>
    </location>
</feature>
<evidence type="ECO:0000313" key="7">
    <source>
        <dbReference type="Proteomes" id="UP001213664"/>
    </source>
</evidence>
<evidence type="ECO:0000256" key="3">
    <source>
        <dbReference type="ARBA" id="ARBA00023136"/>
    </source>
</evidence>
<organism evidence="6 7">
    <name type="scientific">Candidatus Brevundimonas colombiensis</name>
    <dbReference type="NCBI Taxonomy" id="3121376"/>
    <lineage>
        <taxon>Bacteria</taxon>
        <taxon>Pseudomonadati</taxon>
        <taxon>Pseudomonadota</taxon>
        <taxon>Alphaproteobacteria</taxon>
        <taxon>Caulobacterales</taxon>
        <taxon>Caulobacteraceae</taxon>
        <taxon>Brevundimonas</taxon>
    </lineage>
</organism>
<dbReference type="PROSITE" id="PS50850">
    <property type="entry name" value="MFS"/>
    <property type="match status" value="1"/>
</dbReference>
<dbReference type="Pfam" id="PF07690">
    <property type="entry name" value="MFS_1"/>
    <property type="match status" value="1"/>
</dbReference>
<keyword evidence="2 4" id="KW-1133">Transmembrane helix</keyword>
<keyword evidence="3 4" id="KW-0472">Membrane</keyword>
<gene>
    <name evidence="6" type="ORF">P0Y50_09545</name>
</gene>
<dbReference type="AlphaFoldDB" id="A0AAJ6BKA9"/>
<dbReference type="EMBL" id="CP119326">
    <property type="protein sequence ID" value="WEK38794.1"/>
    <property type="molecule type" value="Genomic_DNA"/>
</dbReference>
<dbReference type="Proteomes" id="UP001213664">
    <property type="component" value="Chromosome"/>
</dbReference>
<feature type="transmembrane region" description="Helical" evidence="4">
    <location>
        <begin position="78"/>
        <end position="95"/>
    </location>
</feature>
<protein>
    <submittedName>
        <fullName evidence="6">MFS transporter</fullName>
    </submittedName>
</protein>
<evidence type="ECO:0000256" key="2">
    <source>
        <dbReference type="ARBA" id="ARBA00022989"/>
    </source>
</evidence>
<proteinExistence type="predicted"/>
<feature type="transmembrane region" description="Helical" evidence="4">
    <location>
        <begin position="299"/>
        <end position="321"/>
    </location>
</feature>
<evidence type="ECO:0000256" key="4">
    <source>
        <dbReference type="SAM" id="Phobius"/>
    </source>
</evidence>
<feature type="transmembrane region" description="Helical" evidence="4">
    <location>
        <begin position="135"/>
        <end position="158"/>
    </location>
</feature>
<evidence type="ECO:0000313" key="6">
    <source>
        <dbReference type="EMBL" id="WEK38794.1"/>
    </source>
</evidence>
<name>A0AAJ6BKA9_9CAUL</name>
<feature type="transmembrane region" description="Helical" evidence="4">
    <location>
        <begin position="45"/>
        <end position="66"/>
    </location>
</feature>
<feature type="transmembrane region" description="Helical" evidence="4">
    <location>
        <begin position="164"/>
        <end position="181"/>
    </location>
</feature>
<feature type="transmembrane region" description="Helical" evidence="4">
    <location>
        <begin position="274"/>
        <end position="293"/>
    </location>
</feature>
<feature type="transmembrane region" description="Helical" evidence="4">
    <location>
        <begin position="208"/>
        <end position="230"/>
    </location>
</feature>
<dbReference type="InterPro" id="IPR052524">
    <property type="entry name" value="MFS_Cyanate_Porter"/>
</dbReference>
<evidence type="ECO:0000256" key="1">
    <source>
        <dbReference type="ARBA" id="ARBA00022692"/>
    </source>
</evidence>
<sequence>MPHRHSLHPAWIIVGVLLFATNLRGPFTAVGPVLEVIQQAFHIGAGQAGLLITLPLLIFCVVSPFAAVLAKEYGLERVLFLALIVMMVGIAVRSIGPLWSLYFGTAVLGAGIAIGNTLVPSLLKRDFPNQIARLTAIYAITMGVGSAVASAVVAPLAAAYDWRVALGAFIILPVVSAIAWLPQLRRHSAPAAGTAEPLHSGSIWRSGLAWRITLFFGCTSFTYYAVAAWLPSILVSQGYSAIAAGSLHGVLQLATALPGLLLPPLIGRLKDQRAIAAGLGAMGLVALLGLFLAPAWAVVWIGLFGVGIGGAFILALTFIGLRARNADQTARLSGMVQAVGYLMSATGPVAVGALHDVTNDWLSSFIACGVLCMAIIVLGLGAGQARHV</sequence>